<dbReference type="OrthoDB" id="3172239at2759"/>
<evidence type="ECO:0000313" key="1">
    <source>
        <dbReference type="EMBL" id="KZP27886.1"/>
    </source>
</evidence>
<dbReference type="InterPro" id="IPR032675">
    <property type="entry name" value="LRR_dom_sf"/>
</dbReference>
<reference evidence="1 2" key="1">
    <citation type="journal article" date="2016" name="Mol. Biol. Evol.">
        <title>Comparative Genomics of Early-Diverging Mushroom-Forming Fungi Provides Insights into the Origins of Lignocellulose Decay Capabilities.</title>
        <authorList>
            <person name="Nagy L.G."/>
            <person name="Riley R."/>
            <person name="Tritt A."/>
            <person name="Adam C."/>
            <person name="Daum C."/>
            <person name="Floudas D."/>
            <person name="Sun H."/>
            <person name="Yadav J.S."/>
            <person name="Pangilinan J."/>
            <person name="Larsson K.H."/>
            <person name="Matsuura K."/>
            <person name="Barry K."/>
            <person name="Labutti K."/>
            <person name="Kuo R."/>
            <person name="Ohm R.A."/>
            <person name="Bhattacharya S.S."/>
            <person name="Shirouzu T."/>
            <person name="Yoshinaga Y."/>
            <person name="Martin F.M."/>
            <person name="Grigoriev I.V."/>
            <person name="Hibbett D.S."/>
        </authorList>
    </citation>
    <scope>NUCLEOTIDE SEQUENCE [LARGE SCALE GENOMIC DNA]</scope>
    <source>
        <strain evidence="1 2">CBS 109695</strain>
    </source>
</reference>
<dbReference type="Gene3D" id="3.80.10.10">
    <property type="entry name" value="Ribonuclease Inhibitor"/>
    <property type="match status" value="1"/>
</dbReference>
<organism evidence="1 2">
    <name type="scientific">Athelia psychrophila</name>
    <dbReference type="NCBI Taxonomy" id="1759441"/>
    <lineage>
        <taxon>Eukaryota</taxon>
        <taxon>Fungi</taxon>
        <taxon>Dikarya</taxon>
        <taxon>Basidiomycota</taxon>
        <taxon>Agaricomycotina</taxon>
        <taxon>Agaricomycetes</taxon>
        <taxon>Agaricomycetidae</taxon>
        <taxon>Atheliales</taxon>
        <taxon>Atheliaceae</taxon>
        <taxon>Athelia</taxon>
    </lineage>
</organism>
<gene>
    <name evidence="1" type="ORF">FIBSPDRAFT_853068</name>
</gene>
<dbReference type="SUPFAM" id="SSF52047">
    <property type="entry name" value="RNI-like"/>
    <property type="match status" value="1"/>
</dbReference>
<evidence type="ECO:0000313" key="2">
    <source>
        <dbReference type="Proteomes" id="UP000076532"/>
    </source>
</evidence>
<dbReference type="Proteomes" id="UP000076532">
    <property type="component" value="Unassembled WGS sequence"/>
</dbReference>
<dbReference type="EMBL" id="KV417506">
    <property type="protein sequence ID" value="KZP27886.1"/>
    <property type="molecule type" value="Genomic_DNA"/>
</dbReference>
<dbReference type="AlphaFoldDB" id="A0A166R4B0"/>
<evidence type="ECO:0008006" key="3">
    <source>
        <dbReference type="Google" id="ProtNLM"/>
    </source>
</evidence>
<protein>
    <recommendedName>
        <fullName evidence="3">F-box domain-containing protein</fullName>
    </recommendedName>
</protein>
<keyword evidence="2" id="KW-1185">Reference proteome</keyword>
<sequence>MNSTKDAIHGSDCRQTYSPISNLFPELLSLIFEICLSNDETALNPPLKHIRMIMPRVSSRWRAVSHSTSKLWSDITLDLPLGPLRIEPHSSAMFRRSELLKTWIARSAEQPLTIVLRRPDAYSTDYKLCDWLPAARHLISTLLPHAERWKSLTVHLPLPSLVPLFERFDGALPLLETIDIHDPGHWVGRHVPETISQARFPNAPRLRNVSLVCPHTTLHMGDAAWSRLTTLKLIPPSEPRSSPISTSDAAHILARCTSLESCFLGIGAQEAVEINEAAIEVMPKWTELELMMGASQCRVLLRMLELPKLTKLAVLKDWDQNALVSFLGRLTRLESFAMRDTFRITDTQQLEIIGRLPKVRSLSLAGPVGWKTLRALTPLVGVDSDEWELSCPHLTSLQLRAHDDAHDKALGDMIEARWRGGFEGVSKMESVHIDFNASAIRSWRGVLARLDEFREEGLKVSYAIFRD</sequence>
<proteinExistence type="predicted"/>
<name>A0A166R4B0_9AGAM</name>
<accession>A0A166R4B0</accession>